<feature type="compositionally biased region" description="Basic and acidic residues" evidence="7">
    <location>
        <begin position="693"/>
        <end position="702"/>
    </location>
</feature>
<keyword evidence="5 8" id="KW-1133">Transmembrane helix</keyword>
<feature type="compositionally biased region" description="Basic and acidic residues" evidence="7">
    <location>
        <begin position="658"/>
        <end position="668"/>
    </location>
</feature>
<feature type="compositionally biased region" description="Pro residues" evidence="7">
    <location>
        <begin position="817"/>
        <end position="832"/>
    </location>
</feature>
<dbReference type="InterPro" id="IPR027417">
    <property type="entry name" value="P-loop_NTPase"/>
</dbReference>
<evidence type="ECO:0000256" key="1">
    <source>
        <dbReference type="ARBA" id="ARBA00004651"/>
    </source>
</evidence>
<dbReference type="InterPro" id="IPR003593">
    <property type="entry name" value="AAA+_ATPase"/>
</dbReference>
<evidence type="ECO:0000256" key="2">
    <source>
        <dbReference type="ARBA" id="ARBA00022692"/>
    </source>
</evidence>
<feature type="transmembrane region" description="Helical" evidence="8">
    <location>
        <begin position="134"/>
        <end position="155"/>
    </location>
</feature>
<comment type="caution">
    <text evidence="11">The sequence shown here is derived from an EMBL/GenBank/DDBJ whole genome shotgun (WGS) entry which is preliminary data.</text>
</comment>
<feature type="transmembrane region" description="Helical" evidence="8">
    <location>
        <begin position="63"/>
        <end position="92"/>
    </location>
</feature>
<dbReference type="SUPFAM" id="SSF90123">
    <property type="entry name" value="ABC transporter transmembrane region"/>
    <property type="match status" value="1"/>
</dbReference>
<dbReference type="GO" id="GO:0005886">
    <property type="term" value="C:plasma membrane"/>
    <property type="evidence" value="ECO:0007669"/>
    <property type="project" value="UniProtKB-SubCell"/>
</dbReference>
<dbReference type="EMBL" id="JAKFHA010000045">
    <property type="protein sequence ID" value="MCF2533193.1"/>
    <property type="molecule type" value="Genomic_DNA"/>
</dbReference>
<keyword evidence="4 11" id="KW-0067">ATP-binding</keyword>
<reference evidence="11" key="1">
    <citation type="submission" date="2022-01" db="EMBL/GenBank/DDBJ databases">
        <title>Genome-Based Taxonomic Classification of the Phylum Actinobacteria.</title>
        <authorList>
            <person name="Gao Y."/>
        </authorList>
    </citation>
    <scope>NUCLEOTIDE SEQUENCE</scope>
    <source>
        <strain evidence="11">KLBMP 8922</strain>
    </source>
</reference>
<dbReference type="InterPro" id="IPR003439">
    <property type="entry name" value="ABC_transporter-like_ATP-bd"/>
</dbReference>
<evidence type="ECO:0000256" key="6">
    <source>
        <dbReference type="ARBA" id="ARBA00023136"/>
    </source>
</evidence>
<dbReference type="SUPFAM" id="SSF52540">
    <property type="entry name" value="P-loop containing nucleoside triphosphate hydrolases"/>
    <property type="match status" value="1"/>
</dbReference>
<dbReference type="AlphaFoldDB" id="A0AA41Q7U5"/>
<dbReference type="GO" id="GO:0140359">
    <property type="term" value="F:ABC-type transporter activity"/>
    <property type="evidence" value="ECO:0007669"/>
    <property type="project" value="InterPro"/>
</dbReference>
<dbReference type="Gene3D" id="3.40.50.300">
    <property type="entry name" value="P-loop containing nucleotide triphosphate hydrolases"/>
    <property type="match status" value="1"/>
</dbReference>
<dbReference type="GO" id="GO:0005524">
    <property type="term" value="F:ATP binding"/>
    <property type="evidence" value="ECO:0007669"/>
    <property type="project" value="UniProtKB-KW"/>
</dbReference>
<dbReference type="Proteomes" id="UP001165378">
    <property type="component" value="Unassembled WGS sequence"/>
</dbReference>
<organism evidence="11 12">
    <name type="scientific">Yinghuangia soli</name>
    <dbReference type="NCBI Taxonomy" id="2908204"/>
    <lineage>
        <taxon>Bacteria</taxon>
        <taxon>Bacillati</taxon>
        <taxon>Actinomycetota</taxon>
        <taxon>Actinomycetes</taxon>
        <taxon>Kitasatosporales</taxon>
        <taxon>Streptomycetaceae</taxon>
        <taxon>Yinghuangia</taxon>
    </lineage>
</organism>
<feature type="domain" description="ABC transporter" evidence="9">
    <location>
        <begin position="336"/>
        <end position="567"/>
    </location>
</feature>
<evidence type="ECO:0000313" key="11">
    <source>
        <dbReference type="EMBL" id="MCF2533193.1"/>
    </source>
</evidence>
<sequence length="880" mass="89980">MARSGIRFADSGTGFRAAWRHAPWAMTALLVSVPAASAAALLLPAAASRAVDTVLDGGGASTALLPLAAVLALGLAAALLGELAGPTLTAALTARLRRRLAGHVVALGTAGRNPYPAGDVTGRLVGGAPDAARLVPALIGTLGALLTSLGGIVALGVLDPWLAAAFVVGLVPGLVVVRTFMVHATHLFERYQEVQGRISARLSDALGGVRTIRACGTRDREETRVLQPLGELSAVGYGLWRAQRRAVAQVLLLAPVVELAVLSVAGWALSEGRIPPGGLVAAAGYAALGLGFLEQLESLVGVAHARAGRRRTDELLSVPAAPHGPKRVLPAGQGELSFHNVTVRAADRTLLSGVELTVAAGTCLALVGASGSGKSVLAALPGRLHDPDVGEVRVDGMPVTALARGELRRAVAYAFPDPALLGTDLRDALGYGRPGAGAGDIGRAAAIAQADDFVLRLPEGYATPVDGLGLSGGEVQRLGLARAVAQDARVLVLDDATSGLDMVTEHQVMDAFRRRLAGRTRIVVAHRATAAAQADRVAWLDGGRVRAVGTHEELWSDAAYRAVFAGDSAAARDEPADQFRPMGKFEAAAPFSALDALVARRGDAAERRGSDMEKNRPASTGDRTKSAEPAAPAPAPAPAPRKSTAPVPPGRKPPGPRESGRPAGDTRTRGVLLSGKSATPPRSPADPGTPSAPHDRTERRSSEATGASAAESARRAEATKHAGSVPPPRQGETHARETDSGNAQSAHGRSTSPNEPAADLTHRTHPADQPSDAAAPQAPQAPQAARGSAPRTPLRDDHGSARTALPPLGDPAGPSAFPNPPRGARPPRPPRATRPAPGAGTDHDPAPNPTTPPPSRSPSAVPSPTPSSDADADAAQDDKT</sequence>
<feature type="domain" description="ABC transmembrane type-1" evidence="10">
    <location>
        <begin position="35"/>
        <end position="305"/>
    </location>
</feature>
<dbReference type="PANTHER" id="PTHR24221:SF654">
    <property type="entry name" value="ATP-BINDING CASSETTE SUB-FAMILY B MEMBER 6"/>
    <property type="match status" value="1"/>
</dbReference>
<dbReference type="Gene3D" id="1.20.1560.10">
    <property type="entry name" value="ABC transporter type 1, transmembrane domain"/>
    <property type="match status" value="1"/>
</dbReference>
<feature type="compositionally biased region" description="Pro residues" evidence="7">
    <location>
        <begin position="846"/>
        <end position="865"/>
    </location>
</feature>
<feature type="transmembrane region" description="Helical" evidence="8">
    <location>
        <begin position="250"/>
        <end position="269"/>
    </location>
</feature>
<evidence type="ECO:0000256" key="5">
    <source>
        <dbReference type="ARBA" id="ARBA00022989"/>
    </source>
</evidence>
<dbReference type="InterPro" id="IPR011527">
    <property type="entry name" value="ABC1_TM_dom"/>
</dbReference>
<evidence type="ECO:0000256" key="7">
    <source>
        <dbReference type="SAM" id="MobiDB-lite"/>
    </source>
</evidence>
<keyword evidence="3" id="KW-0547">Nucleotide-binding</keyword>
<dbReference type="GO" id="GO:0034040">
    <property type="term" value="F:ATPase-coupled lipid transmembrane transporter activity"/>
    <property type="evidence" value="ECO:0007669"/>
    <property type="project" value="TreeGrafter"/>
</dbReference>
<dbReference type="GO" id="GO:0016887">
    <property type="term" value="F:ATP hydrolysis activity"/>
    <property type="evidence" value="ECO:0007669"/>
    <property type="project" value="InterPro"/>
</dbReference>
<dbReference type="InterPro" id="IPR039421">
    <property type="entry name" value="Type_1_exporter"/>
</dbReference>
<dbReference type="Pfam" id="PF00005">
    <property type="entry name" value="ABC_tran"/>
    <property type="match status" value="1"/>
</dbReference>
<dbReference type="PROSITE" id="PS50929">
    <property type="entry name" value="ABC_TM1F"/>
    <property type="match status" value="1"/>
</dbReference>
<feature type="region of interest" description="Disordered" evidence="7">
    <location>
        <begin position="602"/>
        <end position="880"/>
    </location>
</feature>
<evidence type="ECO:0000256" key="3">
    <source>
        <dbReference type="ARBA" id="ARBA00022741"/>
    </source>
</evidence>
<feature type="compositionally biased region" description="Basic and acidic residues" evidence="7">
    <location>
        <begin position="602"/>
        <end position="626"/>
    </location>
</feature>
<protein>
    <submittedName>
        <fullName evidence="11">ABC transporter ATP-binding protein/permease</fullName>
    </submittedName>
</protein>
<dbReference type="Pfam" id="PF00664">
    <property type="entry name" value="ABC_membrane"/>
    <property type="match status" value="1"/>
</dbReference>
<evidence type="ECO:0000313" key="12">
    <source>
        <dbReference type="Proteomes" id="UP001165378"/>
    </source>
</evidence>
<evidence type="ECO:0000256" key="8">
    <source>
        <dbReference type="SAM" id="Phobius"/>
    </source>
</evidence>
<feature type="compositionally biased region" description="Low complexity" evidence="7">
    <location>
        <begin position="767"/>
        <end position="791"/>
    </location>
</feature>
<keyword evidence="2 8" id="KW-0812">Transmembrane</keyword>
<proteinExistence type="predicted"/>
<evidence type="ECO:0000259" key="10">
    <source>
        <dbReference type="PROSITE" id="PS50929"/>
    </source>
</evidence>
<accession>A0AA41Q7U5</accession>
<evidence type="ECO:0000259" key="9">
    <source>
        <dbReference type="PROSITE" id="PS50893"/>
    </source>
</evidence>
<dbReference type="SMART" id="SM00382">
    <property type="entry name" value="AAA"/>
    <property type="match status" value="1"/>
</dbReference>
<dbReference type="RefSeq" id="WP_235057969.1">
    <property type="nucleotide sequence ID" value="NZ_JAKFHA010000045.1"/>
</dbReference>
<dbReference type="PROSITE" id="PS50893">
    <property type="entry name" value="ABC_TRANSPORTER_2"/>
    <property type="match status" value="1"/>
</dbReference>
<dbReference type="InterPro" id="IPR036640">
    <property type="entry name" value="ABC1_TM_sf"/>
</dbReference>
<gene>
    <name evidence="11" type="ORF">LZ495_39080</name>
</gene>
<feature type="transmembrane region" description="Helical" evidence="8">
    <location>
        <begin position="161"/>
        <end position="181"/>
    </location>
</feature>
<name>A0AA41Q7U5_9ACTN</name>
<feature type="compositionally biased region" description="Polar residues" evidence="7">
    <location>
        <begin position="740"/>
        <end position="754"/>
    </location>
</feature>
<dbReference type="PANTHER" id="PTHR24221">
    <property type="entry name" value="ATP-BINDING CASSETTE SUB-FAMILY B"/>
    <property type="match status" value="1"/>
</dbReference>
<keyword evidence="12" id="KW-1185">Reference proteome</keyword>
<comment type="subcellular location">
    <subcellularLocation>
        <location evidence="1">Cell membrane</location>
        <topology evidence="1">Multi-pass membrane protein</topology>
    </subcellularLocation>
</comment>
<feature type="compositionally biased region" description="Acidic residues" evidence="7">
    <location>
        <begin position="870"/>
        <end position="880"/>
    </location>
</feature>
<evidence type="ECO:0000256" key="4">
    <source>
        <dbReference type="ARBA" id="ARBA00022840"/>
    </source>
</evidence>
<keyword evidence="6 8" id="KW-0472">Membrane</keyword>